<feature type="domain" description="Hint" evidence="3">
    <location>
        <begin position="1771"/>
        <end position="1877"/>
    </location>
</feature>
<feature type="region of interest" description="Disordered" evidence="2">
    <location>
        <begin position="523"/>
        <end position="550"/>
    </location>
</feature>
<dbReference type="InterPro" id="IPR036844">
    <property type="entry name" value="Hint_dom_sf"/>
</dbReference>
<dbReference type="Proteomes" id="UP001501442">
    <property type="component" value="Unassembled WGS sequence"/>
</dbReference>
<dbReference type="InterPro" id="IPR006530">
    <property type="entry name" value="YD"/>
</dbReference>
<dbReference type="Pfam" id="PF07591">
    <property type="entry name" value="PT-HINT"/>
    <property type="match status" value="1"/>
</dbReference>
<feature type="region of interest" description="Disordered" evidence="2">
    <location>
        <begin position="90"/>
        <end position="124"/>
    </location>
</feature>
<dbReference type="InterPro" id="IPR056823">
    <property type="entry name" value="TEN-like_YD-shell"/>
</dbReference>
<evidence type="ECO:0000313" key="4">
    <source>
        <dbReference type="EMBL" id="GAA4635358.1"/>
    </source>
</evidence>
<dbReference type="Gene3D" id="2.180.10.10">
    <property type="entry name" value="RHS repeat-associated core"/>
    <property type="match status" value="2"/>
</dbReference>
<proteinExistence type="predicted"/>
<dbReference type="NCBIfam" id="TIGR01643">
    <property type="entry name" value="YD_repeat_2x"/>
    <property type="match status" value="2"/>
</dbReference>
<dbReference type="SUPFAM" id="SSF51294">
    <property type="entry name" value="Hedgehog/intein (Hint) domain"/>
    <property type="match status" value="1"/>
</dbReference>
<reference evidence="5" key="1">
    <citation type="journal article" date="2019" name="Int. J. Syst. Evol. Microbiol.">
        <title>The Global Catalogue of Microorganisms (GCM) 10K type strain sequencing project: providing services to taxonomists for standard genome sequencing and annotation.</title>
        <authorList>
            <consortium name="The Broad Institute Genomics Platform"/>
            <consortium name="The Broad Institute Genome Sequencing Center for Infectious Disease"/>
            <person name="Wu L."/>
            <person name="Ma J."/>
        </authorList>
    </citation>
    <scope>NUCLEOTIDE SEQUENCE [LARGE SCALE GENOMIC DNA]</scope>
    <source>
        <strain evidence="5">JCM 17939</strain>
    </source>
</reference>
<name>A0ABP8UPT5_9ACTN</name>
<comment type="caution">
    <text evidence="4">The sequence shown here is derived from an EMBL/GenBank/DDBJ whole genome shotgun (WGS) entry which is preliminary data.</text>
</comment>
<organism evidence="4 5">
    <name type="scientific">Actinoallomurus vinaceus</name>
    <dbReference type="NCBI Taxonomy" id="1080074"/>
    <lineage>
        <taxon>Bacteria</taxon>
        <taxon>Bacillati</taxon>
        <taxon>Actinomycetota</taxon>
        <taxon>Actinomycetes</taxon>
        <taxon>Streptosporangiales</taxon>
        <taxon>Thermomonosporaceae</taxon>
        <taxon>Actinoallomurus</taxon>
    </lineage>
</organism>
<accession>A0ABP8UPT5</accession>
<dbReference type="EMBL" id="BAABHK010000015">
    <property type="protein sequence ID" value="GAA4635358.1"/>
    <property type="molecule type" value="Genomic_DNA"/>
</dbReference>
<dbReference type="Pfam" id="PF25023">
    <property type="entry name" value="TEN_YD-shell"/>
    <property type="match status" value="1"/>
</dbReference>
<dbReference type="PANTHER" id="PTHR32305">
    <property type="match status" value="1"/>
</dbReference>
<sequence>MPPSLGGPVPQITLGYSSSAVDGQTASTNNQPSWIGTGFDFWPGYIERRYRSCGDDSSLSPKRQDLCWRYDNATMSLNGRSTELIRDDASGVWKPKDDDGSKVEKLTGASNGDDGDSGDKGEHWRITTPDGTQYYFGLNHLPGWTSGKDSTNSAWTVPVFGNDDKEPCHKTGTDAADTFDKSSCQQAWRWNLDYVVDPHGNTMTYWYTPETNYYERNLKSTGVAYTRGGTLDRIDYGQRKDTLFTAKAPSQVVFTTGERCFPTGSITCSDAQFTTANAKYWPDVPVDQNCKSGDSCANKNTPTFWTRKRLTAVSTQIWNGTKYDPVDGWTLRQEMKDPGDGTSAGLWLDGITHAGKVNGDAALPEVTFEPTKLPNRVDPKQGPQMIKFRVASITSESGGVTSVNYMPAECTQSNLPAAEDKNDKRCFPLYWTPEGATSQKLEYFQKYPVASVVNDPRVSGTPPVVTTYTYVGAPAWHHDDDDGLVEEKYKTWSQWRGYAKVKVTTGRDGDTQSQTESLFYRGMDGDELKDSGGKPTGRRDVTITDSEGHAVPDSDVLEGQVREEIVYDKPGGQIQSATVNTPWVSDPTAKRVKSWGTTTAAMVRSGTVADRTLLGDGTWRRTQAVTHYDDHGLAVETEDEGDLSKSDDETCTRTTYARNEGAWMLNYVSRELTASAACPASDAGLPNDKLTSGVQNLFDHKDFGDAPSLGDVTESKRLTGFSDGSPDWQTDTKTDYDDYGRVTASYEGGKTDHKTTTAYTQISGGGLVNQTVVTNPLGHTETTTYQPAWAARTSVTDANGKKSEQQYDPLGRLTKVWLPGRPSSDSPHMQFTYTISKDKPAVVSTQRLMADGSAYSTSYQLFDGLLRPVQTQAPAKVDGSGTVIGRMIADTFYNSSGLVTKTNDPYYNATVPSGTLYAPTDNEVPGQTVTTYDGQGRPTVEAFQKLGVEQWRTTTTYTGDSVSVVPPKGSTPTTKVTDAKGRTTELRQYHGRTIGGDYDTTKYGYDSAGRLADVTDPAGNVWRTHYDLLGRKTKVEDPDKGATTYTYTDLDQVESTEDARGKKLFHDYDLLGRQTAEHADSADGPKLAEWIYDKLGSTNVFGQAVSAIRYVDGDPNKAYRTDVTGYDAAYRPTGTRVTIPDVDGNGALAKTYDTAMSYNADGSMATMTLPAVGGLPMEKLRFGYDDLGRPQTLKGTSPYVIDTGYDGVGNLTTQLMATTTGSKVQRTYTYETGTDRLKNVVTDREKTSPLRVENTTYDYDDSGNVRTIADQPGNGQPAETQCFQYDYLQRLSDAWTANDSCAAPASAITIDKTGPAPYWQSYDYDLTGNRTKQTDHNLDGDTTQDTTKTYAYPTAGAKQPHALQSVTTVTPPVPGGSPGGTSVDSFKYDDTGNTTVRTIAGDDEKLDWDAEGHLAKSTKGDQTTSFVYDADGDRLIRREPGATTLYLGSMELRLDSTGVSATRYYTLGDDTVAVRTAKGVQFLADDQHGTATRVIDSETNQVTKRYFTPFGGQRGAKPTEWPGERGYLGGTTDSTLGTTHLGAREYDTDNGRFLSVDPVIDSSDPQQMNAYSYGENNPETLADPSGMKVDDCGIGGNPQSCAGATVGQIQHSFPGWTPAHHTYYGDAYYHEGYYSSAAAAARQRAAQLAALKRLWAAQQKKIELKRKLASALGSLLKIAADELGITAGIDCFSKGDIGACGETALNVLASFAGGLLGKFVAKYGAPWKWAKAAKLVGAVGRLVGTVTKAIKDLLKIGDEAGAAERAVKAACNSFAPETLVRLANGRSKPIDKVKPGDKVLATDPKTGRTRAMPVVATIIGIGRKDLVRITVGVPKNGNVKRPSVIVATAGHPFWSPAKRTWVDASDLQAGDTLQTSSGKITTVIDAWRYSKYQQVNNLTVASIHTYYVLASSTPVLVHNVNETNFCNLTLGPSLRGQTAEGVAAERGDTVLAHEQKMINEFGDRNGCAACGATESGYGDGHWTGDHNPANKLAPNGPWTLYPHCKGCSKQQGGIVRSLLKEYYDFPVQ</sequence>
<keyword evidence="5" id="KW-1185">Reference proteome</keyword>
<dbReference type="CDD" id="cd00081">
    <property type="entry name" value="Hint"/>
    <property type="match status" value="1"/>
</dbReference>
<feature type="compositionally biased region" description="Basic and acidic residues" evidence="2">
    <location>
        <begin position="90"/>
        <end position="105"/>
    </location>
</feature>
<gene>
    <name evidence="4" type="ORF">GCM10023196_080520</name>
</gene>
<evidence type="ECO:0000256" key="1">
    <source>
        <dbReference type="ARBA" id="ARBA00022737"/>
    </source>
</evidence>
<dbReference type="Gene3D" id="2.170.16.10">
    <property type="entry name" value="Hedgehog/Intein (Hint) domain"/>
    <property type="match status" value="1"/>
</dbReference>
<evidence type="ECO:0000256" key="2">
    <source>
        <dbReference type="SAM" id="MobiDB-lite"/>
    </source>
</evidence>
<protein>
    <submittedName>
        <fullName evidence="4">RHS repeat-associated core domain-containing protein</fullName>
    </submittedName>
</protein>
<keyword evidence="1" id="KW-0677">Repeat</keyword>
<evidence type="ECO:0000313" key="5">
    <source>
        <dbReference type="Proteomes" id="UP001501442"/>
    </source>
</evidence>
<dbReference type="Pfam" id="PF05593">
    <property type="entry name" value="RHS_repeat"/>
    <property type="match status" value="1"/>
</dbReference>
<dbReference type="InterPro" id="IPR050708">
    <property type="entry name" value="T6SS_VgrG/RHS"/>
</dbReference>
<dbReference type="NCBIfam" id="TIGR03696">
    <property type="entry name" value="Rhs_assc_core"/>
    <property type="match status" value="1"/>
</dbReference>
<dbReference type="PANTHER" id="PTHR32305:SF17">
    <property type="entry name" value="TRNA NUCLEASE WAPA"/>
    <property type="match status" value="1"/>
</dbReference>
<dbReference type="InterPro" id="IPR031325">
    <property type="entry name" value="RHS_repeat"/>
</dbReference>
<dbReference type="InterPro" id="IPR022385">
    <property type="entry name" value="Rhs_assc_core"/>
</dbReference>
<feature type="region of interest" description="Disordered" evidence="2">
    <location>
        <begin position="1509"/>
        <end position="1538"/>
    </location>
</feature>
<evidence type="ECO:0000259" key="3">
    <source>
        <dbReference type="SMART" id="SM00306"/>
    </source>
</evidence>
<dbReference type="SMART" id="SM00306">
    <property type="entry name" value="HintN"/>
    <property type="match status" value="1"/>
</dbReference>
<dbReference type="InterPro" id="IPR003587">
    <property type="entry name" value="Hint_dom_N"/>
</dbReference>